<keyword evidence="3 8" id="KW-1134">Transmembrane beta strand</keyword>
<accession>A0A327WJ12</accession>
<dbReference type="PROSITE" id="PS52016">
    <property type="entry name" value="TONB_DEPENDENT_REC_3"/>
    <property type="match status" value="1"/>
</dbReference>
<keyword evidence="5 9" id="KW-0798">TonB box</keyword>
<evidence type="ECO:0000313" key="13">
    <source>
        <dbReference type="Proteomes" id="UP000248790"/>
    </source>
</evidence>
<evidence type="ECO:0000259" key="10">
    <source>
        <dbReference type="Pfam" id="PF00593"/>
    </source>
</evidence>
<evidence type="ECO:0000256" key="3">
    <source>
        <dbReference type="ARBA" id="ARBA00022452"/>
    </source>
</evidence>
<dbReference type="Proteomes" id="UP000248790">
    <property type="component" value="Unassembled WGS sequence"/>
</dbReference>
<evidence type="ECO:0000256" key="5">
    <source>
        <dbReference type="ARBA" id="ARBA00023077"/>
    </source>
</evidence>
<sequence>MGKALHASTLVAKIVRAIFLQAMCMVCLVSAYEVSGKQLLSNRIAAPLAKGERKNTGAMEIMEPIPQAGRQLVRGMVRDEKGAGLPGVSVILKGSMTGTTTDGNGNFSIDAVDETSVLVFSFVGYLTREVTVGNQSQMDVALSVAPTLLDELVVVGYGAQKKVNLTGAVSTVTSEVLESRPITNLGQGLQGTISNLNINQASGSPGQGTTFNIRGNTSINGGSPLVLVNGIPMDINLLSPNDIESVTVLKDAASAAIYGARAAYGVILVTTKSGKKKDRPSVAISSIITSNAPTTRIDFIDTRDRIAYMNEAYMRVNGRNYYDDITVAAMMAHYNDPTKPQAIIHPSNPNEWTGVANTNWEEILMNKNYPMQQHSASISGGSEKFDYYSSLSYIYQTGLTNKELFKERFNRYNLMTNLNYEVTNWLKLGVKISVNNSKKQYPPNDAHFRNSYPENGTIYQTNVYSTQPLYDPNGKWTHEGSIANPAQFIKEGGQQTRKVNDVWLTGKATITAVRNTTFNIDYSFNTKSTSEASHLALVPFYNAAGEASGYYGGSNPNRVSRTSYDDTYYVVNAYGDYTRTLGKHYVKLLGGFNQENASYAWMKAERRNLIINDVPYMSLASGERFATDGLDEYAIRGAFARLNYSYDDRYLFEFNGRYDGTSKFVKSDRFAFFPSVSIGWRLDGEPFFSGLKKKVDLLKFRASYGALGNQNVTGYYPYIATLSASEVPYLINGERPMSVIAPGLVSPQLTWETVTQANLGVDVALFRNQLNASFDIYRRDTRDMLTKSQTLPAVLAVTEPQSNAADMKTSGFDLNIEWRDRIGEVRYEATLILSDYSARITKYSNPSGLISDYYVGHKLGEIWGLTTGGLFQTDEQAIALDQSNINGRKRQAGDLWMVDLNGDGKITRGAQTLGNPGDMSVIGNSTPRYSYGFRTNWKWKGIDLDVFFQGVAKRDVNLTQLFYLTQYSNEWVGISKTAMDYWSPENPDAFFPRPIISGAADVTATQTRFIQNGAYLRLKQLSLGYTIPVSISKKVGMERVRVFFTGSNLWTATRMINISDPELPGPSSYPLYKSLSLGANINF</sequence>
<dbReference type="InterPro" id="IPR039426">
    <property type="entry name" value="TonB-dep_rcpt-like"/>
</dbReference>
<keyword evidence="2 8" id="KW-0813">Transport</keyword>
<keyword evidence="6 8" id="KW-0472">Membrane</keyword>
<feature type="domain" description="TonB-dependent receptor plug" evidence="11">
    <location>
        <begin position="162"/>
        <end position="266"/>
    </location>
</feature>
<evidence type="ECO:0000256" key="1">
    <source>
        <dbReference type="ARBA" id="ARBA00004571"/>
    </source>
</evidence>
<dbReference type="Gene3D" id="2.170.130.10">
    <property type="entry name" value="TonB-dependent receptor, plug domain"/>
    <property type="match status" value="1"/>
</dbReference>
<dbReference type="OrthoDB" id="9768177at2"/>
<evidence type="ECO:0000256" key="9">
    <source>
        <dbReference type="RuleBase" id="RU003357"/>
    </source>
</evidence>
<dbReference type="InterPro" id="IPR036942">
    <property type="entry name" value="Beta-barrel_TonB_sf"/>
</dbReference>
<dbReference type="InterPro" id="IPR023996">
    <property type="entry name" value="TonB-dep_OMP_SusC/RagA"/>
</dbReference>
<dbReference type="Pfam" id="PF13715">
    <property type="entry name" value="CarbopepD_reg_2"/>
    <property type="match status" value="1"/>
</dbReference>
<proteinExistence type="inferred from homology"/>
<keyword evidence="13" id="KW-1185">Reference proteome</keyword>
<dbReference type="SUPFAM" id="SSF56935">
    <property type="entry name" value="Porins"/>
    <property type="match status" value="1"/>
</dbReference>
<evidence type="ECO:0000256" key="4">
    <source>
        <dbReference type="ARBA" id="ARBA00022692"/>
    </source>
</evidence>
<dbReference type="Gene3D" id="2.40.170.20">
    <property type="entry name" value="TonB-dependent receptor, beta-barrel domain"/>
    <property type="match status" value="1"/>
</dbReference>
<dbReference type="InterPro" id="IPR037066">
    <property type="entry name" value="Plug_dom_sf"/>
</dbReference>
<keyword evidence="4 8" id="KW-0812">Transmembrane</keyword>
<dbReference type="GO" id="GO:0009279">
    <property type="term" value="C:cell outer membrane"/>
    <property type="evidence" value="ECO:0007669"/>
    <property type="project" value="UniProtKB-SubCell"/>
</dbReference>
<dbReference type="Gene3D" id="2.60.40.1120">
    <property type="entry name" value="Carboxypeptidase-like, regulatory domain"/>
    <property type="match status" value="1"/>
</dbReference>
<name>A0A327WJ12_LARAB</name>
<dbReference type="Pfam" id="PF07715">
    <property type="entry name" value="Plug"/>
    <property type="match status" value="1"/>
</dbReference>
<organism evidence="12 13">
    <name type="scientific">Larkinella arboricola</name>
    <dbReference type="NCBI Taxonomy" id="643671"/>
    <lineage>
        <taxon>Bacteria</taxon>
        <taxon>Pseudomonadati</taxon>
        <taxon>Bacteroidota</taxon>
        <taxon>Cytophagia</taxon>
        <taxon>Cytophagales</taxon>
        <taxon>Spirosomataceae</taxon>
        <taxon>Larkinella</taxon>
    </lineage>
</organism>
<dbReference type="SUPFAM" id="SSF49464">
    <property type="entry name" value="Carboxypeptidase regulatory domain-like"/>
    <property type="match status" value="1"/>
</dbReference>
<dbReference type="InterPro" id="IPR012910">
    <property type="entry name" value="Plug_dom"/>
</dbReference>
<gene>
    <name evidence="12" type="ORF">LX87_05327</name>
</gene>
<evidence type="ECO:0000256" key="2">
    <source>
        <dbReference type="ARBA" id="ARBA00022448"/>
    </source>
</evidence>
<evidence type="ECO:0000256" key="7">
    <source>
        <dbReference type="ARBA" id="ARBA00023237"/>
    </source>
</evidence>
<dbReference type="RefSeq" id="WP_111631332.1">
    <property type="nucleotide sequence ID" value="NZ_QLMC01000009.1"/>
</dbReference>
<dbReference type="Pfam" id="PF00593">
    <property type="entry name" value="TonB_dep_Rec_b-barrel"/>
    <property type="match status" value="1"/>
</dbReference>
<dbReference type="InterPro" id="IPR008969">
    <property type="entry name" value="CarboxyPept-like_regulatory"/>
</dbReference>
<keyword evidence="7 8" id="KW-0998">Cell outer membrane</keyword>
<dbReference type="NCBIfam" id="TIGR04056">
    <property type="entry name" value="OMP_RagA_SusC"/>
    <property type="match status" value="1"/>
</dbReference>
<feature type="domain" description="TonB-dependent receptor-like beta-barrel" evidence="10">
    <location>
        <begin position="452"/>
        <end position="1049"/>
    </location>
</feature>
<evidence type="ECO:0000313" key="12">
    <source>
        <dbReference type="EMBL" id="RAJ91110.1"/>
    </source>
</evidence>
<evidence type="ECO:0000259" key="11">
    <source>
        <dbReference type="Pfam" id="PF07715"/>
    </source>
</evidence>
<protein>
    <submittedName>
        <fullName evidence="12">TonB-linked SusC/RagA family outer membrane protein</fullName>
    </submittedName>
</protein>
<dbReference type="InterPro" id="IPR023997">
    <property type="entry name" value="TonB-dep_OMP_SusC/RagA_CS"/>
</dbReference>
<comment type="similarity">
    <text evidence="8 9">Belongs to the TonB-dependent receptor family.</text>
</comment>
<dbReference type="InterPro" id="IPR000531">
    <property type="entry name" value="Beta-barrel_TonB"/>
</dbReference>
<comment type="caution">
    <text evidence="12">The sequence shown here is derived from an EMBL/GenBank/DDBJ whole genome shotgun (WGS) entry which is preliminary data.</text>
</comment>
<dbReference type="NCBIfam" id="TIGR04057">
    <property type="entry name" value="SusC_RagA_signa"/>
    <property type="match status" value="1"/>
</dbReference>
<reference evidence="12 13" key="1">
    <citation type="submission" date="2018-06" db="EMBL/GenBank/DDBJ databases">
        <title>Genomic Encyclopedia of Archaeal and Bacterial Type Strains, Phase II (KMG-II): from individual species to whole genera.</title>
        <authorList>
            <person name="Goeker M."/>
        </authorList>
    </citation>
    <scope>NUCLEOTIDE SEQUENCE [LARGE SCALE GENOMIC DNA]</scope>
    <source>
        <strain evidence="12 13">DSM 21851</strain>
    </source>
</reference>
<dbReference type="EMBL" id="QLMC01000009">
    <property type="protein sequence ID" value="RAJ91110.1"/>
    <property type="molecule type" value="Genomic_DNA"/>
</dbReference>
<comment type="subcellular location">
    <subcellularLocation>
        <location evidence="1 8">Cell outer membrane</location>
        <topology evidence="1 8">Multi-pass membrane protein</topology>
    </subcellularLocation>
</comment>
<dbReference type="AlphaFoldDB" id="A0A327WJ12"/>
<evidence type="ECO:0000256" key="6">
    <source>
        <dbReference type="ARBA" id="ARBA00023136"/>
    </source>
</evidence>
<evidence type="ECO:0000256" key="8">
    <source>
        <dbReference type="PROSITE-ProRule" id="PRU01360"/>
    </source>
</evidence>